<evidence type="ECO:0000313" key="11">
    <source>
        <dbReference type="EMBL" id="HGQ77699.1"/>
    </source>
</evidence>
<dbReference type="Gene3D" id="3.40.50.150">
    <property type="entry name" value="Vaccinia Virus protein VP39"/>
    <property type="match status" value="1"/>
</dbReference>
<keyword evidence="7" id="KW-0694">RNA-binding</keyword>
<dbReference type="GO" id="GO:0032259">
    <property type="term" value="P:methylation"/>
    <property type="evidence" value="ECO:0007669"/>
    <property type="project" value="UniProtKB-KW"/>
</dbReference>
<evidence type="ECO:0000313" key="12">
    <source>
        <dbReference type="EMBL" id="HGU42589.1"/>
    </source>
</evidence>
<evidence type="ECO:0000259" key="9">
    <source>
        <dbReference type="SMART" id="SM00359"/>
    </source>
</evidence>
<dbReference type="InterPro" id="IPR015947">
    <property type="entry name" value="PUA-like_sf"/>
</dbReference>
<dbReference type="Gene3D" id="2.30.130.10">
    <property type="entry name" value="PUA domain"/>
    <property type="match status" value="1"/>
</dbReference>
<dbReference type="CDD" id="cd02440">
    <property type="entry name" value="AdoMet_MTases"/>
    <property type="match status" value="1"/>
</dbReference>
<dbReference type="GO" id="GO:0003723">
    <property type="term" value="F:RNA binding"/>
    <property type="evidence" value="ECO:0007669"/>
    <property type="project" value="UniProtKB-KW"/>
</dbReference>
<comment type="similarity">
    <text evidence="8">Belongs to the methyltransferase superfamily. RlmI family.</text>
</comment>
<keyword evidence="6" id="KW-0949">S-adenosyl-L-methionine</keyword>
<proteinExistence type="inferred from homology"/>
<reference evidence="10 13" key="1">
    <citation type="submission" date="2014-08" db="EMBL/GenBank/DDBJ databases">
        <title>Fervidobacterium pennivorans DYC genome.</title>
        <authorList>
            <person name="Wushke S."/>
        </authorList>
    </citation>
    <scope>NUCLEOTIDE SEQUENCE [LARGE SCALE GENOMIC DNA]</scope>
    <source>
        <strain evidence="10 13">DYC</strain>
    </source>
</reference>
<evidence type="ECO:0000256" key="5">
    <source>
        <dbReference type="ARBA" id="ARBA00022679"/>
    </source>
</evidence>
<evidence type="ECO:0000256" key="3">
    <source>
        <dbReference type="ARBA" id="ARBA00022552"/>
    </source>
</evidence>
<evidence type="ECO:0000256" key="8">
    <source>
        <dbReference type="ARBA" id="ARBA00038091"/>
    </source>
</evidence>
<dbReference type="InterPro" id="IPR041532">
    <property type="entry name" value="RlmI-like_PUA"/>
</dbReference>
<dbReference type="PANTHER" id="PTHR42873:SF1">
    <property type="entry name" value="S-ADENOSYLMETHIONINE-DEPENDENT METHYLTRANSFERASE DOMAIN-CONTAINING PROTEIN"/>
    <property type="match status" value="1"/>
</dbReference>
<dbReference type="Gene3D" id="3.30.750.80">
    <property type="entry name" value="RNA methyltransferase domain (HRMD) like"/>
    <property type="match status" value="1"/>
</dbReference>
<dbReference type="SMART" id="SM00359">
    <property type="entry name" value="PUA"/>
    <property type="match status" value="1"/>
</dbReference>
<name>A0A172T1Z4_FERPE</name>
<sequence>MGNRNAKVILKKDIKRRVFNGHPWVYDNEIEKIEGNFEDGDIVLVYTFANQFFGIGYINTKSKITVRLLSRKPVDINREFIKNRILQAMRNRYSITRENAYRVIFGEADGLPGLIVDKFNEYLTVQFNTLGINKLKNLILDVLIEIFSPTGIFERTEGSAVRKEGLEEFSGWIYGSGPELIPFEINGIKFLADTKGQKTGAFLDQRENARKLREFAHDKICLDCFSYTGNFGMHLLSGGAKHVTFVDYSERAIDVAKEIAKLNGFDKDRTDFVVANAFDYLKSSYEKSKKYDIVVLDPPSFAKSASSRDAAFKGYKEINYRSMKLLKSEGLLATASCTQVVSQGEFESILVDAAIDAKVLLRLIYRGGQPVDHPQVYNILETMYLKFLILQVSPINN</sequence>
<dbReference type="CDD" id="cd11572">
    <property type="entry name" value="RlmI_M_like"/>
    <property type="match status" value="1"/>
</dbReference>
<dbReference type="SUPFAM" id="SSF88697">
    <property type="entry name" value="PUA domain-like"/>
    <property type="match status" value="1"/>
</dbReference>
<dbReference type="Pfam" id="PF10672">
    <property type="entry name" value="Methyltrans_SAM"/>
    <property type="match status" value="1"/>
</dbReference>
<dbReference type="InterPro" id="IPR029063">
    <property type="entry name" value="SAM-dependent_MTases_sf"/>
</dbReference>
<dbReference type="PROSITE" id="PS50890">
    <property type="entry name" value="PUA"/>
    <property type="match status" value="1"/>
</dbReference>
<dbReference type="InterPro" id="IPR019614">
    <property type="entry name" value="SAM-dep_methyl-trfase"/>
</dbReference>
<dbReference type="GO" id="GO:0005737">
    <property type="term" value="C:cytoplasm"/>
    <property type="evidence" value="ECO:0007669"/>
    <property type="project" value="UniProtKB-SubCell"/>
</dbReference>
<evidence type="ECO:0000256" key="2">
    <source>
        <dbReference type="ARBA" id="ARBA00022490"/>
    </source>
</evidence>
<accession>A0A172T1Z4</accession>
<keyword evidence="4 10" id="KW-0489">Methyltransferase</keyword>
<dbReference type="SUPFAM" id="SSF53335">
    <property type="entry name" value="S-adenosyl-L-methionine-dependent methyltransferases"/>
    <property type="match status" value="1"/>
</dbReference>
<keyword evidence="2" id="KW-0963">Cytoplasm</keyword>
<evidence type="ECO:0000256" key="6">
    <source>
        <dbReference type="ARBA" id="ARBA00022691"/>
    </source>
</evidence>
<comment type="subcellular location">
    <subcellularLocation>
        <location evidence="1">Cytoplasm</location>
    </subcellularLocation>
</comment>
<dbReference type="EMBL" id="DSZT01000213">
    <property type="protein sequence ID" value="HGU42589.1"/>
    <property type="molecule type" value="Genomic_DNA"/>
</dbReference>
<dbReference type="PANTHER" id="PTHR42873">
    <property type="entry name" value="RIBOSOMAL RNA LARGE SUBUNIT METHYLTRANSFERASE"/>
    <property type="match status" value="1"/>
</dbReference>
<feature type="domain" description="PUA" evidence="9">
    <location>
        <begin position="6"/>
        <end position="90"/>
    </location>
</feature>
<dbReference type="InterPro" id="IPR002478">
    <property type="entry name" value="PUA"/>
</dbReference>
<evidence type="ECO:0000256" key="7">
    <source>
        <dbReference type="ARBA" id="ARBA00022884"/>
    </source>
</evidence>
<evidence type="ECO:0000256" key="1">
    <source>
        <dbReference type="ARBA" id="ARBA00004496"/>
    </source>
</evidence>
<reference evidence="11" key="2">
    <citation type="journal article" date="2020" name="mSystems">
        <title>Genome- and Community-Level Interaction Insights into Carbon Utilization and Element Cycling Functions of Hydrothermarchaeota in Hydrothermal Sediment.</title>
        <authorList>
            <person name="Zhou Z."/>
            <person name="Liu Y."/>
            <person name="Xu W."/>
            <person name="Pan J."/>
            <person name="Luo Z.H."/>
            <person name="Li M."/>
        </authorList>
    </citation>
    <scope>NUCLEOTIDE SEQUENCE [LARGE SCALE GENOMIC DNA]</scope>
    <source>
        <strain evidence="12">SpSt-604</strain>
        <strain evidence="11">SpSt-640</strain>
    </source>
</reference>
<gene>
    <name evidence="12" type="ORF">ENT72_06720</name>
    <name evidence="11" type="ORF">ENU12_07350</name>
    <name evidence="10" type="ORF">JM64_02630</name>
</gene>
<dbReference type="EMBL" id="DTBH01000152">
    <property type="protein sequence ID" value="HGQ77699.1"/>
    <property type="molecule type" value="Genomic_DNA"/>
</dbReference>
<organism evidence="10 13">
    <name type="scientific">Fervidobacterium pennivorans</name>
    <dbReference type="NCBI Taxonomy" id="93466"/>
    <lineage>
        <taxon>Bacteria</taxon>
        <taxon>Thermotogati</taxon>
        <taxon>Thermotogota</taxon>
        <taxon>Thermotogae</taxon>
        <taxon>Thermotogales</taxon>
        <taxon>Fervidobacteriaceae</taxon>
        <taxon>Fervidobacterium</taxon>
    </lineage>
</organism>
<keyword evidence="3" id="KW-0698">rRNA processing</keyword>
<dbReference type="GO" id="GO:0006364">
    <property type="term" value="P:rRNA processing"/>
    <property type="evidence" value="ECO:0007669"/>
    <property type="project" value="UniProtKB-KW"/>
</dbReference>
<dbReference type="AlphaFoldDB" id="A0A172T1Z4"/>
<dbReference type="Pfam" id="PF17785">
    <property type="entry name" value="PUA_3"/>
    <property type="match status" value="1"/>
</dbReference>
<dbReference type="CDD" id="cd21153">
    <property type="entry name" value="PUA_RlmI"/>
    <property type="match status" value="1"/>
</dbReference>
<dbReference type="InterPro" id="IPR036974">
    <property type="entry name" value="PUA_sf"/>
</dbReference>
<dbReference type="Proteomes" id="UP000077096">
    <property type="component" value="Chromosome"/>
</dbReference>
<evidence type="ECO:0000313" key="10">
    <source>
        <dbReference type="EMBL" id="ANE41018.1"/>
    </source>
</evidence>
<dbReference type="GO" id="GO:0008168">
    <property type="term" value="F:methyltransferase activity"/>
    <property type="evidence" value="ECO:0007669"/>
    <property type="project" value="UniProtKB-KW"/>
</dbReference>
<evidence type="ECO:0000256" key="4">
    <source>
        <dbReference type="ARBA" id="ARBA00022603"/>
    </source>
</evidence>
<dbReference type="KEGG" id="fng:JM64_02630"/>
<keyword evidence="5 10" id="KW-0808">Transferase</keyword>
<dbReference type="PATRIC" id="fig|93466.3.peg.577"/>
<evidence type="ECO:0000313" key="13">
    <source>
        <dbReference type="Proteomes" id="UP000077096"/>
    </source>
</evidence>
<dbReference type="EMBL" id="CP011393">
    <property type="protein sequence ID" value="ANE41018.1"/>
    <property type="molecule type" value="Genomic_DNA"/>
</dbReference>
<protein>
    <submittedName>
        <fullName evidence="11">Class I SAM-dependent rRNA methyltransferase</fullName>
    </submittedName>
    <submittedName>
        <fullName evidence="10">SAM-dependent methyltransferase</fullName>
    </submittedName>
</protein>
<dbReference type="OrthoDB" id="9805492at2"/>